<dbReference type="Proteomes" id="UP000095286">
    <property type="component" value="Unplaced"/>
</dbReference>
<sequence>MVAIGNLPKLGSSSLPFSMASINKALNISQNNNKKGVTGIEFSKVPLTDAKLSEYLYGKTETASHLPKVQDYEIKKLELAHFKKSKSKKSKPSTPFLLPIHSSKPADPELVATLQSHWNAFSTAESGEQDTTIVHYTPKPAQIDPTFIPFNLDTFLTEKIIRELDLDPKVFAAST</sequence>
<name>A0AC35UDN8_9BILA</name>
<protein>
    <submittedName>
        <fullName evidence="2">Fcf2 domain-containing protein</fullName>
    </submittedName>
</protein>
<evidence type="ECO:0000313" key="1">
    <source>
        <dbReference type="Proteomes" id="UP000095286"/>
    </source>
</evidence>
<organism evidence="1 2">
    <name type="scientific">Rhabditophanes sp. KR3021</name>
    <dbReference type="NCBI Taxonomy" id="114890"/>
    <lineage>
        <taxon>Eukaryota</taxon>
        <taxon>Metazoa</taxon>
        <taxon>Ecdysozoa</taxon>
        <taxon>Nematoda</taxon>
        <taxon>Chromadorea</taxon>
        <taxon>Rhabditida</taxon>
        <taxon>Tylenchina</taxon>
        <taxon>Panagrolaimomorpha</taxon>
        <taxon>Strongyloidoidea</taxon>
        <taxon>Alloionematidae</taxon>
        <taxon>Rhabditophanes</taxon>
    </lineage>
</organism>
<accession>A0AC35UDN8</accession>
<reference evidence="2" key="1">
    <citation type="submission" date="2016-11" db="UniProtKB">
        <authorList>
            <consortium name="WormBaseParasite"/>
        </authorList>
    </citation>
    <scope>IDENTIFICATION</scope>
    <source>
        <strain evidence="2">KR3021</strain>
    </source>
</reference>
<dbReference type="WBParaSite" id="RSKR_0001038800.1">
    <property type="protein sequence ID" value="RSKR_0001038800.1"/>
    <property type="gene ID" value="RSKR_0001038800"/>
</dbReference>
<evidence type="ECO:0000313" key="2">
    <source>
        <dbReference type="WBParaSite" id="RSKR_0001038800.1"/>
    </source>
</evidence>
<proteinExistence type="predicted"/>